<dbReference type="Pfam" id="PF13455">
    <property type="entry name" value="MUG113"/>
    <property type="match status" value="1"/>
</dbReference>
<comment type="caution">
    <text evidence="3">The sequence shown here is derived from an EMBL/GenBank/DDBJ whole genome shotgun (WGS) entry which is preliminary data.</text>
</comment>
<keyword evidence="1" id="KW-0175">Coiled coil</keyword>
<gene>
    <name evidence="3" type="ORF">E5K02_23525</name>
</gene>
<evidence type="ECO:0000256" key="1">
    <source>
        <dbReference type="SAM" id="Coils"/>
    </source>
</evidence>
<proteinExistence type="predicted"/>
<evidence type="ECO:0000313" key="4">
    <source>
        <dbReference type="Proteomes" id="UP000298471"/>
    </source>
</evidence>
<accession>A0A4Z0PZG0</accession>
<reference evidence="3 4" key="1">
    <citation type="submission" date="2019-04" db="EMBL/GenBank/DDBJ databases">
        <authorList>
            <person name="Feng G."/>
            <person name="Zhang J."/>
            <person name="Zhu H."/>
        </authorList>
    </citation>
    <scope>NUCLEOTIDE SEQUENCE [LARGE SCALE GENOMIC DNA]</scope>
    <source>
        <strain evidence="3 4">9PBR-1</strain>
    </source>
</reference>
<feature type="domain" description="Bacteriophage T5 Orf172 DNA-binding" evidence="2">
    <location>
        <begin position="405"/>
        <end position="488"/>
    </location>
</feature>
<feature type="coiled-coil region" evidence="1">
    <location>
        <begin position="142"/>
        <end position="169"/>
    </location>
</feature>
<dbReference type="Proteomes" id="UP000298471">
    <property type="component" value="Unassembled WGS sequence"/>
</dbReference>
<evidence type="ECO:0000259" key="2">
    <source>
        <dbReference type="SMART" id="SM00974"/>
    </source>
</evidence>
<dbReference type="AlphaFoldDB" id="A0A4Z0PZG0"/>
<keyword evidence="4" id="KW-1185">Reference proteome</keyword>
<protein>
    <submittedName>
        <fullName evidence="3">DUF4041 domain-containing protein</fullName>
    </submittedName>
</protein>
<dbReference type="InterPro" id="IPR018306">
    <property type="entry name" value="Phage_T5_Orf172_DNA-bd"/>
</dbReference>
<dbReference type="RefSeq" id="WP_135398603.1">
    <property type="nucleotide sequence ID" value="NZ_SRMB01000006.1"/>
</dbReference>
<feature type="coiled-coil region" evidence="1">
    <location>
        <begin position="70"/>
        <end position="112"/>
    </location>
</feature>
<dbReference type="Pfam" id="PF13250">
    <property type="entry name" value="SNIPE"/>
    <property type="match status" value="1"/>
</dbReference>
<dbReference type="SMART" id="SM00974">
    <property type="entry name" value="T5orf172"/>
    <property type="match status" value="1"/>
</dbReference>
<dbReference type="OrthoDB" id="9811665at2"/>
<feature type="coiled-coil region" evidence="1">
    <location>
        <begin position="297"/>
        <end position="388"/>
    </location>
</feature>
<organism evidence="3 4">
    <name type="scientific">Hymenobacter metallicola</name>
    <dbReference type="NCBI Taxonomy" id="2563114"/>
    <lineage>
        <taxon>Bacteria</taxon>
        <taxon>Pseudomonadati</taxon>
        <taxon>Bacteroidota</taxon>
        <taxon>Cytophagia</taxon>
        <taxon>Cytophagales</taxon>
        <taxon>Hymenobacteraceae</taxon>
        <taxon>Hymenobacter</taxon>
    </lineage>
</organism>
<name>A0A4Z0PZG0_9BACT</name>
<sequence>MNTIVLTGALGVTGLLLLWLLWRLWAAGKRYHALEANHLTQLGQQAAAADEQQQALRIEHQQQLLRYQVIVDVEAERARIQSDIATERQQVLAQLDEARRQAETDQQRVLAETDAKRQQILADLRAKEAILHADQQRMLASMTTQRAETDTLQQRLQQLRADLQVLDEQADLQGFGFYQPRYSFDTSVSYQLELQLIREQQKRMIAAKTAATCEAEWTVNGSVVEGRKQTNQTLKLMLRAFNGECDAAVAKVKYNNVTVMEARIRKAYEVVNSLVVVQRATLASAYLELKLKELYLAHEYQEKLQAEKEEQRQIREQMREEELAQREIEKARLDAEKEEKRYADALRKAQEDVATANGAKQAKLLAEIQQLQLKLAQASTNKERALSRAQLTRSGHVYVISNIGSFGEDVYKIGMTRRLEPMDRVRELGDASVPFQFDVHAIIYCDDAPTLENTLHRAFHERRVNQVNHKKEFFRVSLPEIADAVRQHHAEIEFTLAAEAAEFRKTLALLNTVAATN</sequence>
<dbReference type="InterPro" id="IPR025280">
    <property type="entry name" value="SNIPE"/>
</dbReference>
<dbReference type="EMBL" id="SRMB01000006">
    <property type="protein sequence ID" value="TGE22704.1"/>
    <property type="molecule type" value="Genomic_DNA"/>
</dbReference>
<evidence type="ECO:0000313" key="3">
    <source>
        <dbReference type="EMBL" id="TGE22704.1"/>
    </source>
</evidence>